<evidence type="ECO:0000259" key="2">
    <source>
        <dbReference type="Pfam" id="PF00849"/>
    </source>
</evidence>
<dbReference type="EMBL" id="JALJOQ010000001">
    <property type="protein sequence ID" value="KAK9814867.1"/>
    <property type="molecule type" value="Genomic_DNA"/>
</dbReference>
<evidence type="ECO:0000313" key="4">
    <source>
        <dbReference type="Proteomes" id="UP001465755"/>
    </source>
</evidence>
<dbReference type="GO" id="GO:0009982">
    <property type="term" value="F:pseudouridine synthase activity"/>
    <property type="evidence" value="ECO:0007669"/>
    <property type="project" value="InterPro"/>
</dbReference>
<evidence type="ECO:0000256" key="1">
    <source>
        <dbReference type="SAM" id="MobiDB-lite"/>
    </source>
</evidence>
<sequence>MGKEDNRLAEGIAASSKAEVANSQPFGNAPRHLTLEVLSIPPTVRLPAQVKHLLAKESVLLSEAVSSALDLPQDFVRELIRFGAVHWCAVPPPPPTGDTFLRLGNPSAAFLARQAALKEFGQYPAHQTPRRASQDVPVNQHAYIRVHVHPRRSPAFYTCDWKSRVVHDCEEYVVISKPPGVPVAPTVDNILECTLTGAAQAIGFEGPLLITHRLDRCTEGLTVIGKTTAFVRRFNLLLQGHKGQLHKFYRTLTGTPPPLGTMIHHVCINTKIQGMPPHTRVHDSPVPGSLHAELEVLEPDRFSASANHAGSAS</sequence>
<reference evidence="3 4" key="1">
    <citation type="journal article" date="2024" name="Nat. Commun.">
        <title>Phylogenomics reveals the evolutionary origins of lichenization in chlorophyte algae.</title>
        <authorList>
            <person name="Puginier C."/>
            <person name="Libourel C."/>
            <person name="Otte J."/>
            <person name="Skaloud P."/>
            <person name="Haon M."/>
            <person name="Grisel S."/>
            <person name="Petersen M."/>
            <person name="Berrin J.G."/>
            <person name="Delaux P.M."/>
            <person name="Dal Grande F."/>
            <person name="Keller J."/>
        </authorList>
    </citation>
    <scope>NUCLEOTIDE SEQUENCE [LARGE SCALE GENOMIC DNA]</scope>
    <source>
        <strain evidence="3 4">SAG 2036</strain>
    </source>
</reference>
<dbReference type="Gene3D" id="3.30.2350.10">
    <property type="entry name" value="Pseudouridine synthase"/>
    <property type="match status" value="1"/>
</dbReference>
<organism evidence="3 4">
    <name type="scientific">Symbiochloris irregularis</name>
    <dbReference type="NCBI Taxonomy" id="706552"/>
    <lineage>
        <taxon>Eukaryota</taxon>
        <taxon>Viridiplantae</taxon>
        <taxon>Chlorophyta</taxon>
        <taxon>core chlorophytes</taxon>
        <taxon>Trebouxiophyceae</taxon>
        <taxon>Trebouxiales</taxon>
        <taxon>Trebouxiaceae</taxon>
        <taxon>Symbiochloris</taxon>
    </lineage>
</organism>
<proteinExistence type="predicted"/>
<name>A0AAW1Q261_9CHLO</name>
<gene>
    <name evidence="3" type="ORF">WJX73_000798</name>
</gene>
<dbReference type="InterPro" id="IPR050188">
    <property type="entry name" value="RluA_PseudoU_synthase"/>
</dbReference>
<dbReference type="SUPFAM" id="SSF55120">
    <property type="entry name" value="Pseudouridine synthase"/>
    <property type="match status" value="1"/>
</dbReference>
<dbReference type="Pfam" id="PF00849">
    <property type="entry name" value="PseudoU_synth_2"/>
    <property type="match status" value="1"/>
</dbReference>
<dbReference type="PANTHER" id="PTHR21600:SF52">
    <property type="entry name" value="PSEUDOURIDINE SYNTHASE RSUA_RLUA-LIKE DOMAIN-CONTAINING PROTEIN"/>
    <property type="match status" value="1"/>
</dbReference>
<dbReference type="GO" id="GO:0003723">
    <property type="term" value="F:RNA binding"/>
    <property type="evidence" value="ECO:0007669"/>
    <property type="project" value="InterPro"/>
</dbReference>
<feature type="domain" description="Pseudouridine synthase RsuA/RluA-like" evidence="2">
    <location>
        <begin position="172"/>
        <end position="263"/>
    </location>
</feature>
<dbReference type="AlphaFoldDB" id="A0AAW1Q261"/>
<dbReference type="PANTHER" id="PTHR21600">
    <property type="entry name" value="MITOCHONDRIAL RNA PSEUDOURIDINE SYNTHASE"/>
    <property type="match status" value="1"/>
</dbReference>
<keyword evidence="4" id="KW-1185">Reference proteome</keyword>
<evidence type="ECO:0000313" key="3">
    <source>
        <dbReference type="EMBL" id="KAK9814867.1"/>
    </source>
</evidence>
<dbReference type="InterPro" id="IPR006145">
    <property type="entry name" value="PsdUridine_synth_RsuA/RluA"/>
</dbReference>
<protein>
    <recommendedName>
        <fullName evidence="2">Pseudouridine synthase RsuA/RluA-like domain-containing protein</fullName>
    </recommendedName>
</protein>
<dbReference type="Proteomes" id="UP001465755">
    <property type="component" value="Unassembled WGS sequence"/>
</dbReference>
<dbReference type="InterPro" id="IPR020103">
    <property type="entry name" value="PsdUridine_synth_cat_dom_sf"/>
</dbReference>
<dbReference type="GO" id="GO:0000455">
    <property type="term" value="P:enzyme-directed rRNA pseudouridine synthesis"/>
    <property type="evidence" value="ECO:0007669"/>
    <property type="project" value="TreeGrafter"/>
</dbReference>
<comment type="caution">
    <text evidence="3">The sequence shown here is derived from an EMBL/GenBank/DDBJ whole genome shotgun (WGS) entry which is preliminary data.</text>
</comment>
<accession>A0AAW1Q261</accession>
<feature type="region of interest" description="Disordered" evidence="1">
    <location>
        <begin position="1"/>
        <end position="25"/>
    </location>
</feature>